<evidence type="ECO:0000313" key="2">
    <source>
        <dbReference type="Proteomes" id="UP000028999"/>
    </source>
</evidence>
<reference evidence="1 2" key="1">
    <citation type="journal article" date="2014" name="Science">
        <title>Plant genetics. Early allopolyploid evolution in the post-Neolithic Brassica napus oilseed genome.</title>
        <authorList>
            <person name="Chalhoub B."/>
            <person name="Denoeud F."/>
            <person name="Liu S."/>
            <person name="Parkin I.A."/>
            <person name="Tang H."/>
            <person name="Wang X."/>
            <person name="Chiquet J."/>
            <person name="Belcram H."/>
            <person name="Tong C."/>
            <person name="Samans B."/>
            <person name="Correa M."/>
            <person name="Da Silva C."/>
            <person name="Just J."/>
            <person name="Falentin C."/>
            <person name="Koh C.S."/>
            <person name="Le Clainche I."/>
            <person name="Bernard M."/>
            <person name="Bento P."/>
            <person name="Noel B."/>
            <person name="Labadie K."/>
            <person name="Alberti A."/>
            <person name="Charles M."/>
            <person name="Arnaud D."/>
            <person name="Guo H."/>
            <person name="Daviaud C."/>
            <person name="Alamery S."/>
            <person name="Jabbari K."/>
            <person name="Zhao M."/>
            <person name="Edger P.P."/>
            <person name="Chelaifa H."/>
            <person name="Tack D."/>
            <person name="Lassalle G."/>
            <person name="Mestiri I."/>
            <person name="Schnel N."/>
            <person name="Le Paslier M.C."/>
            <person name="Fan G."/>
            <person name="Renault V."/>
            <person name="Bayer P.E."/>
            <person name="Golicz A.A."/>
            <person name="Manoli S."/>
            <person name="Lee T.H."/>
            <person name="Thi V.H."/>
            <person name="Chalabi S."/>
            <person name="Hu Q."/>
            <person name="Fan C."/>
            <person name="Tollenaere R."/>
            <person name="Lu Y."/>
            <person name="Battail C."/>
            <person name="Shen J."/>
            <person name="Sidebottom C.H."/>
            <person name="Wang X."/>
            <person name="Canaguier A."/>
            <person name="Chauveau A."/>
            <person name="Berard A."/>
            <person name="Deniot G."/>
            <person name="Guan M."/>
            <person name="Liu Z."/>
            <person name="Sun F."/>
            <person name="Lim Y.P."/>
            <person name="Lyons E."/>
            <person name="Town C.D."/>
            <person name="Bancroft I."/>
            <person name="Wang X."/>
            <person name="Meng J."/>
            <person name="Ma J."/>
            <person name="Pires J.C."/>
            <person name="King G.J."/>
            <person name="Brunel D."/>
            <person name="Delourme R."/>
            <person name="Renard M."/>
            <person name="Aury J.M."/>
            <person name="Adams K.L."/>
            <person name="Batley J."/>
            <person name="Snowdon R.J."/>
            <person name="Tost J."/>
            <person name="Edwards D."/>
            <person name="Zhou Y."/>
            <person name="Hua W."/>
            <person name="Sharpe A.G."/>
            <person name="Paterson A.H."/>
            <person name="Guan C."/>
            <person name="Wincker P."/>
        </authorList>
    </citation>
    <scope>NUCLEOTIDE SEQUENCE [LARGE SCALE GENOMIC DNA]</scope>
    <source>
        <strain evidence="2">cv. Darmor-bzh</strain>
    </source>
</reference>
<dbReference type="PaxDb" id="3708-A0A078I879"/>
<dbReference type="EMBL" id="LK032698">
    <property type="protein sequence ID" value="CDY47115.1"/>
    <property type="molecule type" value="Genomic_DNA"/>
</dbReference>
<dbReference type="Gramene" id="CDY47115">
    <property type="protein sequence ID" value="CDY47115"/>
    <property type="gene ID" value="GSBRNA2T00086751001"/>
</dbReference>
<name>A0A078I879_BRANA</name>
<sequence>MPPPLAADAASTTTFSDREKKNISFGLF</sequence>
<evidence type="ECO:0000313" key="1">
    <source>
        <dbReference type="EMBL" id="CDY47115.1"/>
    </source>
</evidence>
<organism evidence="1 2">
    <name type="scientific">Brassica napus</name>
    <name type="common">Rape</name>
    <dbReference type="NCBI Taxonomy" id="3708"/>
    <lineage>
        <taxon>Eukaryota</taxon>
        <taxon>Viridiplantae</taxon>
        <taxon>Streptophyta</taxon>
        <taxon>Embryophyta</taxon>
        <taxon>Tracheophyta</taxon>
        <taxon>Spermatophyta</taxon>
        <taxon>Magnoliopsida</taxon>
        <taxon>eudicotyledons</taxon>
        <taxon>Gunneridae</taxon>
        <taxon>Pentapetalae</taxon>
        <taxon>rosids</taxon>
        <taxon>malvids</taxon>
        <taxon>Brassicales</taxon>
        <taxon>Brassicaceae</taxon>
        <taxon>Brassiceae</taxon>
        <taxon>Brassica</taxon>
    </lineage>
</organism>
<dbReference type="Proteomes" id="UP000028999">
    <property type="component" value="Unassembled WGS sequence"/>
</dbReference>
<accession>A0A078I879</accession>
<proteinExistence type="predicted"/>
<protein>
    <submittedName>
        <fullName evidence="1">BnaC04g13720D protein</fullName>
    </submittedName>
</protein>
<keyword evidence="2" id="KW-1185">Reference proteome</keyword>
<dbReference type="AlphaFoldDB" id="A0A078I879"/>
<gene>
    <name evidence="1" type="primary">BnaC04g13720D</name>
    <name evidence="1" type="ORF">GSBRNA2T00086751001</name>
</gene>